<sequence>MSTIEDCVKQETTSSHSSPTQSMTYSQSMDFNQEKQTELPLDQRSKSSEQFMLPPKRAKTSQNRRFTKSDLLFCNISRFGRDGPKITIGTTHYRIKLPDDFPGPGQYYINDADSSTIRYSIARSDPRTYYRSETANADLPNIRTFPERKPINIGRRTGRSFYELPETPAPSFLPPSTLASNSHKISSRRPQSPSNIPGPGEYNPNMNNLGRQPAYSIPTYCIRDSWLTDKEKMPGPGTYNVSRNYVEPHRHSYSFGQKSTKNAAARRSFAFGTYVFSVPEEIDLDEANQYIHDHPEFKNFVKDIMKWVISQKMAKPLNEIRSKFLAERREYEASRQKDMPFKLREFKALVATL</sequence>
<protein>
    <submittedName>
        <fullName evidence="2">Uncharacterized protein</fullName>
    </submittedName>
</protein>
<dbReference type="InterPro" id="IPR051291">
    <property type="entry name" value="CIMAP"/>
</dbReference>
<dbReference type="OrthoDB" id="429991at2759"/>
<accession>A2EVL6</accession>
<dbReference type="InterPro" id="IPR010736">
    <property type="entry name" value="SHIPPO-rpt"/>
</dbReference>
<dbReference type="VEuPathDB" id="TrichDB:TVAGG3_0357980"/>
<proteinExistence type="predicted"/>
<name>A2EVL6_TRIV3</name>
<dbReference type="PANTHER" id="PTHR21580">
    <property type="entry name" value="SHIPPO-1-RELATED"/>
    <property type="match status" value="1"/>
</dbReference>
<dbReference type="AlphaFoldDB" id="A2EVL6"/>
<feature type="region of interest" description="Disordered" evidence="1">
    <location>
        <begin position="1"/>
        <end position="62"/>
    </location>
</feature>
<gene>
    <name evidence="2" type="ORF">TVAG_193650</name>
</gene>
<dbReference type="RefSeq" id="XP_001315518.1">
    <property type="nucleotide sequence ID" value="XM_001315483.1"/>
</dbReference>
<dbReference type="Pfam" id="PF07004">
    <property type="entry name" value="SHIPPO-rpt"/>
    <property type="match status" value="3"/>
</dbReference>
<feature type="compositionally biased region" description="Polar residues" evidence="1">
    <location>
        <begin position="10"/>
        <end position="31"/>
    </location>
</feature>
<dbReference type="InParanoid" id="A2EVL6"/>
<organism evidence="2 3">
    <name type="scientific">Trichomonas vaginalis (strain ATCC PRA-98 / G3)</name>
    <dbReference type="NCBI Taxonomy" id="412133"/>
    <lineage>
        <taxon>Eukaryota</taxon>
        <taxon>Metamonada</taxon>
        <taxon>Parabasalia</taxon>
        <taxon>Trichomonadida</taxon>
        <taxon>Trichomonadidae</taxon>
        <taxon>Trichomonas</taxon>
    </lineage>
</organism>
<feature type="compositionally biased region" description="Basic and acidic residues" evidence="1">
    <location>
        <begin position="32"/>
        <end position="47"/>
    </location>
</feature>
<reference evidence="2" key="2">
    <citation type="journal article" date="2007" name="Science">
        <title>Draft genome sequence of the sexually transmitted pathogen Trichomonas vaginalis.</title>
        <authorList>
            <person name="Carlton J.M."/>
            <person name="Hirt R.P."/>
            <person name="Silva J.C."/>
            <person name="Delcher A.L."/>
            <person name="Schatz M."/>
            <person name="Zhao Q."/>
            <person name="Wortman J.R."/>
            <person name="Bidwell S.L."/>
            <person name="Alsmark U.C.M."/>
            <person name="Besteiro S."/>
            <person name="Sicheritz-Ponten T."/>
            <person name="Noel C.J."/>
            <person name="Dacks J.B."/>
            <person name="Foster P.G."/>
            <person name="Simillion C."/>
            <person name="Van de Peer Y."/>
            <person name="Miranda-Saavedra D."/>
            <person name="Barton G.J."/>
            <person name="Westrop G.D."/>
            <person name="Mueller S."/>
            <person name="Dessi D."/>
            <person name="Fiori P.L."/>
            <person name="Ren Q."/>
            <person name="Paulsen I."/>
            <person name="Zhang H."/>
            <person name="Bastida-Corcuera F.D."/>
            <person name="Simoes-Barbosa A."/>
            <person name="Brown M.T."/>
            <person name="Hayes R.D."/>
            <person name="Mukherjee M."/>
            <person name="Okumura C.Y."/>
            <person name="Schneider R."/>
            <person name="Smith A.J."/>
            <person name="Vanacova S."/>
            <person name="Villalvazo M."/>
            <person name="Haas B.J."/>
            <person name="Pertea M."/>
            <person name="Feldblyum T.V."/>
            <person name="Utterback T.R."/>
            <person name="Shu C.L."/>
            <person name="Osoegawa K."/>
            <person name="de Jong P.J."/>
            <person name="Hrdy I."/>
            <person name="Horvathova L."/>
            <person name="Zubacova Z."/>
            <person name="Dolezal P."/>
            <person name="Malik S.B."/>
            <person name="Logsdon J.M. Jr."/>
            <person name="Henze K."/>
            <person name="Gupta A."/>
            <person name="Wang C.C."/>
            <person name="Dunne R.L."/>
            <person name="Upcroft J.A."/>
            <person name="Upcroft P."/>
            <person name="White O."/>
            <person name="Salzberg S.L."/>
            <person name="Tang P."/>
            <person name="Chiu C.-H."/>
            <person name="Lee Y.-S."/>
            <person name="Embley T.M."/>
            <person name="Coombs G.H."/>
            <person name="Mottram J.C."/>
            <person name="Tachezy J."/>
            <person name="Fraser-Liggett C.M."/>
            <person name="Johnson P.J."/>
        </authorList>
    </citation>
    <scope>NUCLEOTIDE SEQUENCE [LARGE SCALE GENOMIC DNA]</scope>
    <source>
        <strain evidence="2">G3</strain>
    </source>
</reference>
<feature type="region of interest" description="Disordered" evidence="1">
    <location>
        <begin position="163"/>
        <end position="202"/>
    </location>
</feature>
<feature type="compositionally biased region" description="Polar residues" evidence="1">
    <location>
        <begin position="177"/>
        <end position="195"/>
    </location>
</feature>
<reference evidence="2" key="1">
    <citation type="submission" date="2006-10" db="EMBL/GenBank/DDBJ databases">
        <authorList>
            <person name="Amadeo P."/>
            <person name="Zhao Q."/>
            <person name="Wortman J."/>
            <person name="Fraser-Liggett C."/>
            <person name="Carlton J."/>
        </authorList>
    </citation>
    <scope>NUCLEOTIDE SEQUENCE</scope>
    <source>
        <strain evidence="2">G3</strain>
    </source>
</reference>
<dbReference type="VEuPathDB" id="TrichDB:TVAG_193650"/>
<evidence type="ECO:0000313" key="3">
    <source>
        <dbReference type="Proteomes" id="UP000001542"/>
    </source>
</evidence>
<keyword evidence="3" id="KW-1185">Reference proteome</keyword>
<dbReference type="PANTHER" id="PTHR21580:SF28">
    <property type="entry name" value="BOREALIN N-TERMINAL DOMAIN-CONTAINING PROTEIN-RELATED"/>
    <property type="match status" value="1"/>
</dbReference>
<dbReference type="EMBL" id="DS113509">
    <property type="protein sequence ID" value="EAY03295.1"/>
    <property type="molecule type" value="Genomic_DNA"/>
</dbReference>
<evidence type="ECO:0000256" key="1">
    <source>
        <dbReference type="SAM" id="MobiDB-lite"/>
    </source>
</evidence>
<dbReference type="KEGG" id="tva:4761134"/>
<evidence type="ECO:0000313" key="2">
    <source>
        <dbReference type="EMBL" id="EAY03295.1"/>
    </source>
</evidence>
<dbReference type="Proteomes" id="UP000001542">
    <property type="component" value="Unassembled WGS sequence"/>
</dbReference>